<evidence type="ECO:0000259" key="9">
    <source>
        <dbReference type="PROSITE" id="PS51790"/>
    </source>
</evidence>
<organism evidence="10 11">
    <name type="scientific">Spongiivirga citrea</name>
    <dbReference type="NCBI Taxonomy" id="1481457"/>
    <lineage>
        <taxon>Bacteria</taxon>
        <taxon>Pseudomonadati</taxon>
        <taxon>Bacteroidota</taxon>
        <taxon>Flavobacteriia</taxon>
        <taxon>Flavobacteriales</taxon>
        <taxon>Flavobacteriaceae</taxon>
        <taxon>Spongiivirga</taxon>
    </lineage>
</organism>
<evidence type="ECO:0000313" key="10">
    <source>
        <dbReference type="EMBL" id="NER17696.1"/>
    </source>
</evidence>
<evidence type="ECO:0000256" key="2">
    <source>
        <dbReference type="ARBA" id="ARBA00007174"/>
    </source>
</evidence>
<dbReference type="Gene3D" id="2.170.150.20">
    <property type="entry name" value="Peptide methionine sulfoxide reductase"/>
    <property type="match status" value="1"/>
</dbReference>
<keyword evidence="11" id="KW-1185">Reference proteome</keyword>
<protein>
    <recommendedName>
        <fullName evidence="3">peptide-methionine (R)-S-oxide reductase</fullName>
        <ecNumber evidence="3">1.8.4.12</ecNumber>
    </recommendedName>
</protein>
<keyword evidence="5" id="KW-0862">Zinc</keyword>
<keyword evidence="6 10" id="KW-0560">Oxidoreductase</keyword>
<dbReference type="GO" id="GO:0046872">
    <property type="term" value="F:metal ion binding"/>
    <property type="evidence" value="ECO:0007669"/>
    <property type="project" value="UniProtKB-KW"/>
</dbReference>
<dbReference type="GO" id="GO:0006979">
    <property type="term" value="P:response to oxidative stress"/>
    <property type="evidence" value="ECO:0007669"/>
    <property type="project" value="InterPro"/>
</dbReference>
<reference evidence="10 11" key="1">
    <citation type="submission" date="2020-01" db="EMBL/GenBank/DDBJ databases">
        <title>Spongiivirga citrea KCTC 32990T.</title>
        <authorList>
            <person name="Wang G."/>
        </authorList>
    </citation>
    <scope>NUCLEOTIDE SEQUENCE [LARGE SCALE GENOMIC DNA]</scope>
    <source>
        <strain evidence="10 11">KCTC 32990</strain>
    </source>
</reference>
<dbReference type="EC" id="1.8.4.12" evidence="3"/>
<comment type="similarity">
    <text evidence="2">Belongs to the MsrB Met sulfoxide reductase family.</text>
</comment>
<name>A0A6M0CIA3_9FLAO</name>
<keyword evidence="8" id="KW-0732">Signal</keyword>
<dbReference type="PANTHER" id="PTHR10173">
    <property type="entry name" value="METHIONINE SULFOXIDE REDUCTASE"/>
    <property type="match status" value="1"/>
</dbReference>
<dbReference type="GO" id="GO:0030091">
    <property type="term" value="P:protein repair"/>
    <property type="evidence" value="ECO:0007669"/>
    <property type="project" value="InterPro"/>
</dbReference>
<dbReference type="Proteomes" id="UP000474296">
    <property type="component" value="Unassembled WGS sequence"/>
</dbReference>
<dbReference type="EMBL" id="JAABOQ010000004">
    <property type="protein sequence ID" value="NER17696.1"/>
    <property type="molecule type" value="Genomic_DNA"/>
</dbReference>
<feature type="signal peptide" evidence="8">
    <location>
        <begin position="1"/>
        <end position="23"/>
    </location>
</feature>
<dbReference type="InterPro" id="IPR028427">
    <property type="entry name" value="Met_Sox_Rdtase_MsrB"/>
</dbReference>
<dbReference type="NCBIfam" id="TIGR00357">
    <property type="entry name" value="peptide-methionine (R)-S-oxide reductase MsrB"/>
    <property type="match status" value="1"/>
</dbReference>
<dbReference type="GO" id="GO:0033743">
    <property type="term" value="F:peptide-methionine (R)-S-oxide reductase activity"/>
    <property type="evidence" value="ECO:0007669"/>
    <property type="project" value="UniProtKB-EC"/>
</dbReference>
<dbReference type="SUPFAM" id="SSF51316">
    <property type="entry name" value="Mss4-like"/>
    <property type="match status" value="1"/>
</dbReference>
<dbReference type="PANTHER" id="PTHR10173:SF57">
    <property type="entry name" value="PEPTIDE-METHIONINE (R)-S-OXIDE REDUCTASE"/>
    <property type="match status" value="1"/>
</dbReference>
<proteinExistence type="inferred from homology"/>
<dbReference type="GO" id="GO:0005737">
    <property type="term" value="C:cytoplasm"/>
    <property type="evidence" value="ECO:0007669"/>
    <property type="project" value="TreeGrafter"/>
</dbReference>
<evidence type="ECO:0000313" key="11">
    <source>
        <dbReference type="Proteomes" id="UP000474296"/>
    </source>
</evidence>
<comment type="cofactor">
    <cofactor evidence="1">
        <name>Zn(2+)</name>
        <dbReference type="ChEBI" id="CHEBI:29105"/>
    </cofactor>
</comment>
<dbReference type="Pfam" id="PF01641">
    <property type="entry name" value="SelR"/>
    <property type="match status" value="1"/>
</dbReference>
<evidence type="ECO:0000256" key="8">
    <source>
        <dbReference type="SAM" id="SignalP"/>
    </source>
</evidence>
<comment type="caution">
    <text evidence="10">The sequence shown here is derived from an EMBL/GenBank/DDBJ whole genome shotgun (WGS) entry which is preliminary data.</text>
</comment>
<dbReference type="PROSITE" id="PS51790">
    <property type="entry name" value="MSRB"/>
    <property type="match status" value="1"/>
</dbReference>
<comment type="catalytic activity">
    <reaction evidence="7">
        <text>L-methionyl-[protein] + [thioredoxin]-disulfide + H2O = L-methionyl-(R)-S-oxide-[protein] + [thioredoxin]-dithiol</text>
        <dbReference type="Rhea" id="RHEA:24164"/>
        <dbReference type="Rhea" id="RHEA-COMP:10698"/>
        <dbReference type="Rhea" id="RHEA-COMP:10700"/>
        <dbReference type="Rhea" id="RHEA-COMP:12313"/>
        <dbReference type="Rhea" id="RHEA-COMP:12314"/>
        <dbReference type="ChEBI" id="CHEBI:15377"/>
        <dbReference type="ChEBI" id="CHEBI:16044"/>
        <dbReference type="ChEBI" id="CHEBI:29950"/>
        <dbReference type="ChEBI" id="CHEBI:45764"/>
        <dbReference type="ChEBI" id="CHEBI:50058"/>
        <dbReference type="EC" id="1.8.4.12"/>
    </reaction>
</comment>
<evidence type="ECO:0000256" key="1">
    <source>
        <dbReference type="ARBA" id="ARBA00001947"/>
    </source>
</evidence>
<sequence length="166" mass="18401">MKKSSLLVLLSLFLFGCNGNAQKKDTTQAKEEIVYAVTKTDAEWKAALTDKQYYILRKAGTERPFTSELLDNKEKGTYVCAACATPLFKSENKFKSGTGWPSFDQEIEGNVAYDTDYKVGYARTEEHCATCGGHLGHVFNDGPRATTGKRHCINGAALKFIPEKDE</sequence>
<feature type="domain" description="MsrB" evidence="9">
    <location>
        <begin position="41"/>
        <end position="163"/>
    </location>
</feature>
<dbReference type="PROSITE" id="PS51257">
    <property type="entry name" value="PROKAR_LIPOPROTEIN"/>
    <property type="match status" value="1"/>
</dbReference>
<evidence type="ECO:0000256" key="5">
    <source>
        <dbReference type="ARBA" id="ARBA00022833"/>
    </source>
</evidence>
<feature type="chain" id="PRO_5027108963" description="peptide-methionine (R)-S-oxide reductase" evidence="8">
    <location>
        <begin position="24"/>
        <end position="166"/>
    </location>
</feature>
<evidence type="ECO:0000256" key="6">
    <source>
        <dbReference type="ARBA" id="ARBA00023002"/>
    </source>
</evidence>
<gene>
    <name evidence="10" type="primary">msrB</name>
    <name evidence="10" type="ORF">GWK10_10770</name>
</gene>
<evidence type="ECO:0000256" key="4">
    <source>
        <dbReference type="ARBA" id="ARBA00022723"/>
    </source>
</evidence>
<keyword evidence="4" id="KW-0479">Metal-binding</keyword>
<evidence type="ECO:0000256" key="3">
    <source>
        <dbReference type="ARBA" id="ARBA00012499"/>
    </source>
</evidence>
<dbReference type="InterPro" id="IPR011057">
    <property type="entry name" value="Mss4-like_sf"/>
</dbReference>
<dbReference type="InterPro" id="IPR002579">
    <property type="entry name" value="Met_Sox_Rdtase_MsrB_dom"/>
</dbReference>
<evidence type="ECO:0000256" key="7">
    <source>
        <dbReference type="ARBA" id="ARBA00048488"/>
    </source>
</evidence>
<dbReference type="RefSeq" id="WP_164032371.1">
    <property type="nucleotide sequence ID" value="NZ_JAABOQ010000004.1"/>
</dbReference>
<accession>A0A6M0CIA3</accession>
<dbReference type="FunFam" id="2.170.150.20:FF:000001">
    <property type="entry name" value="Peptide methionine sulfoxide reductase MsrB"/>
    <property type="match status" value="1"/>
</dbReference>
<dbReference type="AlphaFoldDB" id="A0A6M0CIA3"/>